<evidence type="ECO:0000313" key="10">
    <source>
        <dbReference type="Proteomes" id="UP000466442"/>
    </source>
</evidence>
<keyword evidence="2" id="KW-0808">Transferase</keyword>
<dbReference type="InterPro" id="IPR000719">
    <property type="entry name" value="Prot_kinase_dom"/>
</dbReference>
<dbReference type="FunFam" id="3.30.200.20:FF:000042">
    <property type="entry name" value="Aurora kinase A"/>
    <property type="match status" value="1"/>
</dbReference>
<evidence type="ECO:0000313" key="9">
    <source>
        <dbReference type="EMBL" id="KAF6199471.1"/>
    </source>
</evidence>
<evidence type="ECO:0000256" key="6">
    <source>
        <dbReference type="PROSITE-ProRule" id="PRU10141"/>
    </source>
</evidence>
<sequence length="1097" mass="125839">MADKRPRKSSDGFVRERYKELLPLFRLPQDPNRVSPMENESSHLIAHLLSSMALSKAQSEELLKKAQSRINDFLGSDVDSLSNISKLYEEWDSKRKEIEQSLSLASDEVPSKVGKITRMIEGTCSEISNHCHEISLVLTDISKETCRTDDLYLLLKENFDKISQLTNAHAYLSIIEFVEHLSNRMEGYVANRETNTGRAIDEYKKLGELCVKINKTSCGHLRTYLIDTLKYWHTILKKDIVDDFATCMKNVQWPLVTSNNFLASPSADALSKFQHGLKRLMNIAIPFGSLSFAINDWKEFLAVSKQNFKKKLYMKSTNDVSREDFDIMRTLGSGSFGRVVLARRKNDNQYFAIKVLDKSKVLKTKQVEHTLNEKQILQAIRCPFTVYLEHFFQDNLYLFFVLPLILGGEMFSHLRKIGKFQENATKFYAAQVVLAFEYLHYLDLVYRDLKPENLLIDHIGYLKVTDFGFCKVLKKRTYTVCGTPEYLAPEIILRKGYGQSVDWWTLGVLIYEMAAGYPPFSAKDTMKLYERIVACKYHFPTNFSSDVKEIIKAILQVDISKRLGNLKGGAEDLKHHKYFKSIQWLPLCNKKLVSPFIPHVASPSDVSNFQRCSEEPLQVSSPLRKRFLFHFSGNSKTNRIDKPEWYFTQVLTWIRDHENFILNWVQPVYDDMGVGKSALAEFMAGLVELSLEKLQVDIEQAQYDDITFSHVVDEALAYERELRHTYLYPQALPGPVHILSQAQLFVKWLSMEKKYAREKMDIMIKSETAWTTLAGDADEDKVTEVAHSFLALLSTMSDRYSLLPQPGHRLQFLELVLEIIDDLRVSVLQVLHSEHNDPLHSKLPQVLNTVHHIRIALEQYDASPAILLLNHYRTQFNVLSAEESDSKSRANPLDEPAEGIFQSSLELLGRLESQLLTELCDNLMMEVKAKSRPYRKDKWYGMNEDDVDHSIVTLSGCGMYQALADQLHLVHGKITEKLFSTFWKMVANNICLFFLDEIVLDNYFNTHGGQVLEKDVNKFLIPLFQHYCEVPGTYFAKLQEVCRILALPTLSHSVKRAALCGSGKELLAALDIPLIHVTGDKLCTVITRRVDVVPSLM</sequence>
<dbReference type="InterPro" id="IPR000961">
    <property type="entry name" value="AGC-kinase_C"/>
</dbReference>
<dbReference type="Pfam" id="PF04437">
    <property type="entry name" value="RINT1_TIP1"/>
    <property type="match status" value="1"/>
</dbReference>
<evidence type="ECO:0000256" key="5">
    <source>
        <dbReference type="ARBA" id="ARBA00022840"/>
    </source>
</evidence>
<evidence type="ECO:0000256" key="1">
    <source>
        <dbReference type="ARBA" id="ARBA00022527"/>
    </source>
</evidence>
<feature type="binding site" evidence="6">
    <location>
        <position position="354"/>
    </location>
    <ligand>
        <name>ATP</name>
        <dbReference type="ChEBI" id="CHEBI:30616"/>
    </ligand>
</feature>
<keyword evidence="3 6" id="KW-0547">Nucleotide-binding</keyword>
<dbReference type="Gene3D" id="1.20.58.670">
    <property type="entry name" value="Dsl1p vesicle tethering complex, Tip20p subunit, domain D"/>
    <property type="match status" value="1"/>
</dbReference>
<dbReference type="EMBL" id="WIXP02000015">
    <property type="protein sequence ID" value="KAF6199471.1"/>
    <property type="molecule type" value="Genomic_DNA"/>
</dbReference>
<dbReference type="InterPro" id="IPR042044">
    <property type="entry name" value="EXOC6PINT-1/Sec15/Tip20_C_dom2"/>
</dbReference>
<dbReference type="SMART" id="SM00220">
    <property type="entry name" value="S_TKc"/>
    <property type="match status" value="1"/>
</dbReference>
<keyword evidence="10" id="KW-1185">Reference proteome</keyword>
<name>A0A8S9WTL9_APOLU</name>
<dbReference type="PANTHER" id="PTHR24353:SF152">
    <property type="entry name" value="UT01108P-RELATED"/>
    <property type="match status" value="1"/>
</dbReference>
<dbReference type="GO" id="GO:0005634">
    <property type="term" value="C:nucleus"/>
    <property type="evidence" value="ECO:0007669"/>
    <property type="project" value="TreeGrafter"/>
</dbReference>
<dbReference type="PANTHER" id="PTHR24353">
    <property type="entry name" value="CYCLIC NUCLEOTIDE-DEPENDENT PROTEIN KINASE"/>
    <property type="match status" value="1"/>
</dbReference>
<dbReference type="GO" id="GO:0005952">
    <property type="term" value="C:cAMP-dependent protein kinase complex"/>
    <property type="evidence" value="ECO:0007669"/>
    <property type="project" value="TreeGrafter"/>
</dbReference>
<dbReference type="Gene3D" id="1.10.510.10">
    <property type="entry name" value="Transferase(Phosphotransferase) domain 1"/>
    <property type="match status" value="1"/>
</dbReference>
<keyword evidence="5 6" id="KW-0067">ATP-binding</keyword>
<organism evidence="9 10">
    <name type="scientific">Apolygus lucorum</name>
    <name type="common">Small green plant bug</name>
    <name type="synonym">Lygocoris lucorum</name>
    <dbReference type="NCBI Taxonomy" id="248454"/>
    <lineage>
        <taxon>Eukaryota</taxon>
        <taxon>Metazoa</taxon>
        <taxon>Ecdysozoa</taxon>
        <taxon>Arthropoda</taxon>
        <taxon>Hexapoda</taxon>
        <taxon>Insecta</taxon>
        <taxon>Pterygota</taxon>
        <taxon>Neoptera</taxon>
        <taxon>Paraneoptera</taxon>
        <taxon>Hemiptera</taxon>
        <taxon>Heteroptera</taxon>
        <taxon>Panheteroptera</taxon>
        <taxon>Cimicomorpha</taxon>
        <taxon>Miridae</taxon>
        <taxon>Mirini</taxon>
        <taxon>Apolygus</taxon>
    </lineage>
</organism>
<dbReference type="InterPro" id="IPR017441">
    <property type="entry name" value="Protein_kinase_ATP_BS"/>
</dbReference>
<dbReference type="GO" id="GO:0006888">
    <property type="term" value="P:endoplasmic reticulum to Golgi vesicle-mediated transport"/>
    <property type="evidence" value="ECO:0007669"/>
    <property type="project" value="InterPro"/>
</dbReference>
<dbReference type="GO" id="GO:0006890">
    <property type="term" value="P:retrograde vesicle-mediated transport, Golgi to endoplasmic reticulum"/>
    <property type="evidence" value="ECO:0007669"/>
    <property type="project" value="InterPro"/>
</dbReference>
<dbReference type="PROSITE" id="PS00108">
    <property type="entry name" value="PROTEIN_KINASE_ST"/>
    <property type="match status" value="1"/>
</dbReference>
<dbReference type="InterPro" id="IPR008271">
    <property type="entry name" value="Ser/Thr_kinase_AS"/>
</dbReference>
<evidence type="ECO:0000256" key="3">
    <source>
        <dbReference type="ARBA" id="ARBA00022741"/>
    </source>
</evidence>
<reference evidence="9" key="1">
    <citation type="journal article" date="2021" name="Mol. Ecol. Resour.">
        <title>Apolygus lucorum genome provides insights into omnivorousness and mesophyll feeding.</title>
        <authorList>
            <person name="Liu Y."/>
            <person name="Liu H."/>
            <person name="Wang H."/>
            <person name="Huang T."/>
            <person name="Liu B."/>
            <person name="Yang B."/>
            <person name="Yin L."/>
            <person name="Li B."/>
            <person name="Zhang Y."/>
            <person name="Zhang S."/>
            <person name="Jiang F."/>
            <person name="Zhang X."/>
            <person name="Ren Y."/>
            <person name="Wang B."/>
            <person name="Wang S."/>
            <person name="Lu Y."/>
            <person name="Wu K."/>
            <person name="Fan W."/>
            <person name="Wang G."/>
        </authorList>
    </citation>
    <scope>NUCLEOTIDE SEQUENCE</scope>
    <source>
        <strain evidence="9">12Hb</strain>
    </source>
</reference>
<dbReference type="OrthoDB" id="2189254at2759"/>
<dbReference type="InterPro" id="IPR011009">
    <property type="entry name" value="Kinase-like_dom_sf"/>
</dbReference>
<accession>A0A8S9WTL9</accession>
<proteinExistence type="predicted"/>
<evidence type="ECO:0000259" key="7">
    <source>
        <dbReference type="PROSITE" id="PS50011"/>
    </source>
</evidence>
<dbReference type="GO" id="GO:0005829">
    <property type="term" value="C:cytosol"/>
    <property type="evidence" value="ECO:0007669"/>
    <property type="project" value="TreeGrafter"/>
</dbReference>
<dbReference type="FunFam" id="1.10.510.10:FF:000005">
    <property type="entry name" value="cAMP-dependent protein kinase catalytic subunit alpha"/>
    <property type="match status" value="1"/>
</dbReference>
<dbReference type="PROSITE" id="PS00107">
    <property type="entry name" value="PROTEIN_KINASE_ATP"/>
    <property type="match status" value="1"/>
</dbReference>
<evidence type="ECO:0000256" key="4">
    <source>
        <dbReference type="ARBA" id="ARBA00022777"/>
    </source>
</evidence>
<feature type="domain" description="AGC-kinase C-terminal" evidence="8">
    <location>
        <begin position="580"/>
        <end position="643"/>
    </location>
</feature>
<dbReference type="InterPro" id="IPR007528">
    <property type="entry name" value="RINT1_Tip20"/>
</dbReference>
<dbReference type="Gene3D" id="3.30.200.20">
    <property type="entry name" value="Phosphorylase Kinase, domain 1"/>
    <property type="match status" value="1"/>
</dbReference>
<evidence type="ECO:0000259" key="8">
    <source>
        <dbReference type="PROSITE" id="PS51285"/>
    </source>
</evidence>
<dbReference type="SUPFAM" id="SSF56112">
    <property type="entry name" value="Protein kinase-like (PK-like)"/>
    <property type="match status" value="1"/>
</dbReference>
<evidence type="ECO:0008006" key="11">
    <source>
        <dbReference type="Google" id="ProtNLM"/>
    </source>
</evidence>
<dbReference type="GO" id="GO:0007476">
    <property type="term" value="P:imaginal disc-derived wing morphogenesis"/>
    <property type="evidence" value="ECO:0007669"/>
    <property type="project" value="UniProtKB-ARBA"/>
</dbReference>
<keyword evidence="1" id="KW-0723">Serine/threonine-protein kinase</keyword>
<dbReference type="GO" id="GO:0004691">
    <property type="term" value="F:cAMP-dependent protein kinase activity"/>
    <property type="evidence" value="ECO:0007669"/>
    <property type="project" value="TreeGrafter"/>
</dbReference>
<dbReference type="GO" id="GO:0005524">
    <property type="term" value="F:ATP binding"/>
    <property type="evidence" value="ECO:0007669"/>
    <property type="project" value="UniProtKB-UniRule"/>
</dbReference>
<dbReference type="PROSITE" id="PS50011">
    <property type="entry name" value="PROTEIN_KINASE_DOM"/>
    <property type="match status" value="1"/>
</dbReference>
<feature type="domain" description="Protein kinase" evidence="7">
    <location>
        <begin position="325"/>
        <end position="579"/>
    </location>
</feature>
<protein>
    <recommendedName>
        <fullName evidence="11">Protein kinase domain-containing protein</fullName>
    </recommendedName>
</protein>
<dbReference type="AlphaFoldDB" id="A0A8S9WTL9"/>
<evidence type="ECO:0000256" key="2">
    <source>
        <dbReference type="ARBA" id="ARBA00022679"/>
    </source>
</evidence>
<keyword evidence="4" id="KW-0418">Kinase</keyword>
<comment type="caution">
    <text evidence="9">The sequence shown here is derived from an EMBL/GenBank/DDBJ whole genome shotgun (WGS) entry which is preliminary data.</text>
</comment>
<dbReference type="GO" id="GO:0070939">
    <property type="term" value="C:Dsl1/NZR complex"/>
    <property type="evidence" value="ECO:0007669"/>
    <property type="project" value="InterPro"/>
</dbReference>
<dbReference type="PROSITE" id="PS51386">
    <property type="entry name" value="RINT1_TIP20"/>
    <property type="match status" value="1"/>
</dbReference>
<dbReference type="Proteomes" id="UP000466442">
    <property type="component" value="Unassembled WGS sequence"/>
</dbReference>
<dbReference type="Pfam" id="PF00069">
    <property type="entry name" value="Pkinase"/>
    <property type="match status" value="1"/>
</dbReference>
<dbReference type="PROSITE" id="PS51285">
    <property type="entry name" value="AGC_KINASE_CTER"/>
    <property type="match status" value="1"/>
</dbReference>
<gene>
    <name evidence="9" type="ORF">GE061_007497</name>
</gene>